<accession>A0AAW1VJ71</accession>
<dbReference type="AlphaFoldDB" id="A0AAW1VJ71"/>
<evidence type="ECO:0000313" key="2">
    <source>
        <dbReference type="Proteomes" id="UP001431783"/>
    </source>
</evidence>
<organism evidence="1 2">
    <name type="scientific">Henosepilachna vigintioctopunctata</name>
    <dbReference type="NCBI Taxonomy" id="420089"/>
    <lineage>
        <taxon>Eukaryota</taxon>
        <taxon>Metazoa</taxon>
        <taxon>Ecdysozoa</taxon>
        <taxon>Arthropoda</taxon>
        <taxon>Hexapoda</taxon>
        <taxon>Insecta</taxon>
        <taxon>Pterygota</taxon>
        <taxon>Neoptera</taxon>
        <taxon>Endopterygota</taxon>
        <taxon>Coleoptera</taxon>
        <taxon>Polyphaga</taxon>
        <taxon>Cucujiformia</taxon>
        <taxon>Coccinelloidea</taxon>
        <taxon>Coccinellidae</taxon>
        <taxon>Epilachninae</taxon>
        <taxon>Epilachnini</taxon>
        <taxon>Henosepilachna</taxon>
    </lineage>
</organism>
<dbReference type="Proteomes" id="UP001431783">
    <property type="component" value="Unassembled WGS sequence"/>
</dbReference>
<name>A0AAW1VJ71_9CUCU</name>
<sequence length="166" mass="18887">MTSETSESQSISHQNINENENLTLKRTISEILTPSPNIDSAEKTFVIPNKPSKKQKAEKLVDKTKSLNDLLSPTKEFINRSKFVLTYHLLNFFDNSQISNDLLSVAKRYPDDVSDLIKMLSLIHPRIKDKSMKTRCTKVRNRLTNQLLAPNCIITSESDSDTSFSQ</sequence>
<protein>
    <submittedName>
        <fullName evidence="1">Uncharacterized protein</fullName>
    </submittedName>
</protein>
<keyword evidence="2" id="KW-1185">Reference proteome</keyword>
<evidence type="ECO:0000313" key="1">
    <source>
        <dbReference type="EMBL" id="KAK9892775.1"/>
    </source>
</evidence>
<proteinExistence type="predicted"/>
<dbReference type="EMBL" id="JARQZJ010000138">
    <property type="protein sequence ID" value="KAK9892775.1"/>
    <property type="molecule type" value="Genomic_DNA"/>
</dbReference>
<reference evidence="1 2" key="1">
    <citation type="submission" date="2023-03" db="EMBL/GenBank/DDBJ databases">
        <title>Genome insight into feeding habits of ladybird beetles.</title>
        <authorList>
            <person name="Li H.-S."/>
            <person name="Huang Y.-H."/>
            <person name="Pang H."/>
        </authorList>
    </citation>
    <scope>NUCLEOTIDE SEQUENCE [LARGE SCALE GENOMIC DNA]</scope>
    <source>
        <strain evidence="1">SYSU_2023b</strain>
        <tissue evidence="1">Whole body</tissue>
    </source>
</reference>
<gene>
    <name evidence="1" type="ORF">WA026_021966</name>
</gene>
<comment type="caution">
    <text evidence="1">The sequence shown here is derived from an EMBL/GenBank/DDBJ whole genome shotgun (WGS) entry which is preliminary data.</text>
</comment>